<proteinExistence type="predicted"/>
<dbReference type="KEGG" id="psel:GM415_09325"/>
<feature type="domain" description="Lcl C-terminal" evidence="1">
    <location>
        <begin position="12"/>
        <end position="129"/>
    </location>
</feature>
<protein>
    <submittedName>
        <fullName evidence="2">DUF1566 domain-containing protein</fullName>
    </submittedName>
</protein>
<gene>
    <name evidence="2" type="ORF">GM415_09325</name>
</gene>
<dbReference type="PANTHER" id="PTHR35812">
    <property type="entry name" value="LIPOPROTEIN"/>
    <property type="match status" value="1"/>
</dbReference>
<dbReference type="AlphaFoldDB" id="A0A6I6JJL5"/>
<dbReference type="InterPro" id="IPR011460">
    <property type="entry name" value="Lcl_C"/>
</dbReference>
<evidence type="ECO:0000259" key="1">
    <source>
        <dbReference type="Pfam" id="PF07603"/>
    </source>
</evidence>
<organism evidence="2 3">
    <name type="scientific">Pseudodesulfovibrio cashew</name>
    <dbReference type="NCBI Taxonomy" id="2678688"/>
    <lineage>
        <taxon>Bacteria</taxon>
        <taxon>Pseudomonadati</taxon>
        <taxon>Thermodesulfobacteriota</taxon>
        <taxon>Desulfovibrionia</taxon>
        <taxon>Desulfovibrionales</taxon>
        <taxon>Desulfovibrionaceae</taxon>
    </lineage>
</organism>
<dbReference type="RefSeq" id="WP_158947538.1">
    <property type="nucleotide sequence ID" value="NZ_CP046400.1"/>
</dbReference>
<keyword evidence="3" id="KW-1185">Reference proteome</keyword>
<name>A0A6I6JJL5_9BACT</name>
<evidence type="ECO:0000313" key="2">
    <source>
        <dbReference type="EMBL" id="QGY40317.1"/>
    </source>
</evidence>
<feature type="domain" description="Lcl C-terminal" evidence="1">
    <location>
        <begin position="181"/>
        <end position="289"/>
    </location>
</feature>
<dbReference type="Pfam" id="PF07603">
    <property type="entry name" value="Lcl_C"/>
    <property type="match status" value="2"/>
</dbReference>
<dbReference type="PANTHER" id="PTHR35812:SF1">
    <property type="entry name" value="LIPOPROTEIN"/>
    <property type="match status" value="1"/>
</dbReference>
<accession>A0A6I6JJL5</accession>
<dbReference type="EMBL" id="CP046400">
    <property type="protein sequence ID" value="QGY40317.1"/>
    <property type="molecule type" value="Genomic_DNA"/>
</dbReference>
<reference evidence="2 3" key="1">
    <citation type="submission" date="2019-11" db="EMBL/GenBank/DDBJ databases">
        <authorList>
            <person name="Zheng R.K."/>
            <person name="Sun C.M."/>
        </authorList>
    </citation>
    <scope>NUCLEOTIDE SEQUENCE [LARGE SCALE GENOMIC DNA]</scope>
    <source>
        <strain evidence="2 3">SRB007</strain>
    </source>
</reference>
<evidence type="ECO:0000313" key="3">
    <source>
        <dbReference type="Proteomes" id="UP000428328"/>
    </source>
</evidence>
<dbReference type="Proteomes" id="UP000428328">
    <property type="component" value="Chromosome"/>
</dbReference>
<sequence>MTDNRFQRNGDLVEDRRTGLVWPARAQLSVTGLPWREAFEFVREMNRKQALGHDDWRLPNRRELYSLIDHAASGPALPPGHPFEEVWQGWYWTATTSAKAPAYAWRVQMLGGRMFYGKKDEDSLVWPVRGTSEGLFATGQTACFGGSGELILCNGTGQDGELRMGAPWPEPRFRVTQSGTLDIMTGLEWTRNADLASGLVSREQAEQIVNALGQRWRLPEIMELESLTDCSRSDPALPAGHPFTGVREAYWSATDSGLDADWAYCLYYHKGAVGVGYKPNRDFSVWAVRNQDET</sequence>